<dbReference type="Gene3D" id="1.10.10.10">
    <property type="entry name" value="Winged helix-like DNA-binding domain superfamily/Winged helix DNA-binding domain"/>
    <property type="match status" value="1"/>
</dbReference>
<proteinExistence type="predicted"/>
<organism evidence="1 4">
    <name type="scientific">Enterocloster aldenensis</name>
    <dbReference type="NCBI Taxonomy" id="358742"/>
    <lineage>
        <taxon>Bacteria</taxon>
        <taxon>Bacillati</taxon>
        <taxon>Bacillota</taxon>
        <taxon>Clostridia</taxon>
        <taxon>Lachnospirales</taxon>
        <taxon>Lachnospiraceae</taxon>
        <taxon>Enterocloster</taxon>
    </lineage>
</organism>
<dbReference type="GO" id="GO:0005829">
    <property type="term" value="C:cytosol"/>
    <property type="evidence" value="ECO:0007669"/>
    <property type="project" value="TreeGrafter"/>
</dbReference>
<dbReference type="InterPro" id="IPR036388">
    <property type="entry name" value="WH-like_DNA-bd_sf"/>
</dbReference>
<gene>
    <name evidence="2" type="ORF">G5B36_07515</name>
    <name evidence="1" type="ORF">L0N08_16695</name>
</gene>
<dbReference type="NCBIfam" id="TIGR00738">
    <property type="entry name" value="rrf2_super"/>
    <property type="match status" value="1"/>
</dbReference>
<dbReference type="Proteomes" id="UP000669239">
    <property type="component" value="Unassembled WGS sequence"/>
</dbReference>
<dbReference type="InterPro" id="IPR000944">
    <property type="entry name" value="Tscrpt_reg_Rrf2"/>
</dbReference>
<dbReference type="InterPro" id="IPR036390">
    <property type="entry name" value="WH_DNA-bd_sf"/>
</dbReference>
<evidence type="ECO:0000313" key="4">
    <source>
        <dbReference type="Proteomes" id="UP001299608"/>
    </source>
</evidence>
<evidence type="ECO:0000313" key="1">
    <source>
        <dbReference type="EMBL" id="MCG4747066.1"/>
    </source>
</evidence>
<accession>A0AAX1SCI7</accession>
<dbReference type="Proteomes" id="UP001299608">
    <property type="component" value="Unassembled WGS sequence"/>
</dbReference>
<dbReference type="GO" id="GO:0003700">
    <property type="term" value="F:DNA-binding transcription factor activity"/>
    <property type="evidence" value="ECO:0007669"/>
    <property type="project" value="TreeGrafter"/>
</dbReference>
<dbReference type="EMBL" id="JAKNGE010000021">
    <property type="protein sequence ID" value="MCG4747066.1"/>
    <property type="molecule type" value="Genomic_DNA"/>
</dbReference>
<dbReference type="PANTHER" id="PTHR33221:SF2">
    <property type="entry name" value="TRANSCRIPTIONAL REGULATOR"/>
    <property type="match status" value="1"/>
</dbReference>
<reference evidence="1" key="3">
    <citation type="submission" date="2022-01" db="EMBL/GenBank/DDBJ databases">
        <title>Collection of gut derived symbiotic bacterial strains cultured from healthy donors.</title>
        <authorList>
            <person name="Lin H."/>
            <person name="Kohout C."/>
            <person name="Waligurski E."/>
            <person name="Pamer E.G."/>
        </authorList>
    </citation>
    <scope>NUCLEOTIDE SEQUENCE</scope>
    <source>
        <strain evidence="1">DFI.6.55</strain>
    </source>
</reference>
<dbReference type="RefSeq" id="WP_117563084.1">
    <property type="nucleotide sequence ID" value="NZ_CAXTHN010000013.1"/>
</dbReference>
<dbReference type="Pfam" id="PF02082">
    <property type="entry name" value="Rrf2"/>
    <property type="match status" value="1"/>
</dbReference>
<evidence type="ECO:0000313" key="2">
    <source>
        <dbReference type="EMBL" id="NSJ48548.1"/>
    </source>
</evidence>
<dbReference type="EMBL" id="JAAITT010000008">
    <property type="protein sequence ID" value="NSJ48548.1"/>
    <property type="molecule type" value="Genomic_DNA"/>
</dbReference>
<reference evidence="2 3" key="1">
    <citation type="journal article" date="2020" name="Cell Host Microbe">
        <title>Functional and Genomic Variation between Human-Derived Isolates of Lachnospiraceae Reveals Inter- and Intra-Species Diversity.</title>
        <authorList>
            <person name="Sorbara M.T."/>
            <person name="Littmann E.R."/>
            <person name="Fontana E."/>
            <person name="Moody T.U."/>
            <person name="Kohout C.E."/>
            <person name="Gjonbalaj M."/>
            <person name="Eaton V."/>
            <person name="Seok R."/>
            <person name="Leiner I.M."/>
            <person name="Pamer E.G."/>
        </authorList>
    </citation>
    <scope>NUCLEOTIDE SEQUENCE [LARGE SCALE GENOMIC DNA]</scope>
    <source>
        <strain evidence="2 3">MSK.1.17</strain>
    </source>
</reference>
<dbReference type="AlphaFoldDB" id="A0AAX1SCI7"/>
<protein>
    <submittedName>
        <fullName evidence="1">Rrf2 family transcriptional regulator</fullName>
    </submittedName>
</protein>
<keyword evidence="3" id="KW-1185">Reference proteome</keyword>
<evidence type="ECO:0000313" key="3">
    <source>
        <dbReference type="Proteomes" id="UP000669239"/>
    </source>
</evidence>
<comment type="caution">
    <text evidence="1">The sequence shown here is derived from an EMBL/GenBank/DDBJ whole genome shotgun (WGS) entry which is preliminary data.</text>
</comment>
<sequence>MMITRESDYAVRMIRALKDGEQLTIEQICRKEQVPRQFAYKILKKLEKAGLVRIRRGAGGGCSLGRGLDVLTLLDVIRATDEEFFLNPCLKQGYRCEYAEGSGHNCLVHCELARVQAILERELQHRTLAELFC</sequence>
<dbReference type="PANTHER" id="PTHR33221">
    <property type="entry name" value="WINGED HELIX-TURN-HELIX TRANSCRIPTIONAL REGULATOR, RRF2 FAMILY"/>
    <property type="match status" value="1"/>
</dbReference>
<dbReference type="SUPFAM" id="SSF46785">
    <property type="entry name" value="Winged helix' DNA-binding domain"/>
    <property type="match status" value="1"/>
</dbReference>
<dbReference type="PROSITE" id="PS51197">
    <property type="entry name" value="HTH_RRF2_2"/>
    <property type="match status" value="1"/>
</dbReference>
<reference evidence="2" key="2">
    <citation type="submission" date="2020-02" db="EMBL/GenBank/DDBJ databases">
        <authorList>
            <person name="Littmann E."/>
            <person name="Sorbara M."/>
        </authorList>
    </citation>
    <scope>NUCLEOTIDE SEQUENCE</scope>
    <source>
        <strain evidence="2">MSK.1.17</strain>
    </source>
</reference>
<name>A0AAX1SCI7_9FIRM</name>